<evidence type="ECO:0000256" key="1">
    <source>
        <dbReference type="SAM" id="MobiDB-lite"/>
    </source>
</evidence>
<proteinExistence type="predicted"/>
<evidence type="ECO:0008006" key="4">
    <source>
        <dbReference type="Google" id="ProtNLM"/>
    </source>
</evidence>
<dbReference type="EMBL" id="JAUSZS010000006">
    <property type="protein sequence ID" value="MDQ0935091.1"/>
    <property type="molecule type" value="Genomic_DNA"/>
</dbReference>
<organism evidence="2 3">
    <name type="scientific">Streptomyces turgidiscabies</name>
    <dbReference type="NCBI Taxonomy" id="85558"/>
    <lineage>
        <taxon>Bacteria</taxon>
        <taxon>Bacillati</taxon>
        <taxon>Actinomycetota</taxon>
        <taxon>Actinomycetes</taxon>
        <taxon>Kitasatosporales</taxon>
        <taxon>Streptomycetaceae</taxon>
        <taxon>Streptomyces</taxon>
    </lineage>
</organism>
<evidence type="ECO:0000313" key="3">
    <source>
        <dbReference type="Proteomes" id="UP001223072"/>
    </source>
</evidence>
<feature type="region of interest" description="Disordered" evidence="1">
    <location>
        <begin position="118"/>
        <end position="142"/>
    </location>
</feature>
<feature type="compositionally biased region" description="Basic and acidic residues" evidence="1">
    <location>
        <begin position="118"/>
        <end position="140"/>
    </location>
</feature>
<evidence type="ECO:0000313" key="2">
    <source>
        <dbReference type="EMBL" id="MDQ0935091.1"/>
    </source>
</evidence>
<dbReference type="Gene3D" id="3.40.960.10">
    <property type="entry name" value="VSR Endonuclease"/>
    <property type="match status" value="1"/>
</dbReference>
<name>A0ABU0RSZ9_9ACTN</name>
<keyword evidence="3" id="KW-1185">Reference proteome</keyword>
<sequence length="260" mass="29614">MVMDADEEADLVLAQTAILLDRQGDREAAQLLADVTYLDFENTDDSYRTSSGTHVYVMAAVLYVDDHLVSAFTGEVRERIAPVLIDVALRNGYTATDRMYIKQVLPTIAKDWRSGLRERAQERPTNQARRERTAPNHPVEDGLALGSRQEHQVYLALKQIQATTPPDRTIAIAPLPGVRLQAGHTWTPDIIVLGNGRAVVFEVDGPHHRDRRRYADDRNRDLQWQRCGIQVVRLPVEDLQQGEQLTNRLKEELSRHLWPR</sequence>
<dbReference type="Proteomes" id="UP001223072">
    <property type="component" value="Unassembled WGS sequence"/>
</dbReference>
<comment type="caution">
    <text evidence="2">The sequence shown here is derived from an EMBL/GenBank/DDBJ whole genome shotgun (WGS) entry which is preliminary data.</text>
</comment>
<gene>
    <name evidence="2" type="ORF">QFZ49_005062</name>
</gene>
<protein>
    <recommendedName>
        <fullName evidence="4">DUF559 domain-containing protein</fullName>
    </recommendedName>
</protein>
<accession>A0ABU0RSZ9</accession>
<reference evidence="2 3" key="1">
    <citation type="submission" date="2023-07" db="EMBL/GenBank/DDBJ databases">
        <title>Comparative genomics of wheat-associated soil bacteria to identify genetic determinants of phenazine resistance.</title>
        <authorList>
            <person name="Mouncey N."/>
        </authorList>
    </citation>
    <scope>NUCLEOTIDE SEQUENCE [LARGE SCALE GENOMIC DNA]</scope>
    <source>
        <strain evidence="2 3">W2I16</strain>
    </source>
</reference>